<dbReference type="PANTHER" id="PTHR31084">
    <property type="entry name" value="ALPHA-L-FUCOSIDASE 2"/>
    <property type="match status" value="1"/>
</dbReference>
<feature type="compositionally biased region" description="Basic and acidic residues" evidence="1">
    <location>
        <begin position="317"/>
        <end position="328"/>
    </location>
</feature>
<reference evidence="6" key="1">
    <citation type="submission" date="2023-01" db="EMBL/GenBank/DDBJ databases">
        <title>Metagenome sequencing of chrysophaentin producing Chrysophaeum taylorii.</title>
        <authorList>
            <person name="Davison J."/>
            <person name="Bewley C."/>
        </authorList>
    </citation>
    <scope>NUCLEOTIDE SEQUENCE</scope>
    <source>
        <strain evidence="6">NIES-1699</strain>
    </source>
</reference>
<sequence>MRLRYDEGSERVSDESIPRQRGETERRRRGAKRKVSAPRAKRRAPAQHEGCLRMALVACAMSSVGAVLVVLATRIEVSQSPSMPKQREVAKTTRTLRGGSSSPSSSWPPNATRSCSPELWLNGTDLKGMDLPAGYVSLSTSSECCGACVRRTECVAWTAVAGGGCWLKGAKPGKSLKNEKLTSGVIVGRKPSPLTMRSRRPPQKVAMDEKTMLRDFAFMPREVRRLKKAEVECGCGASDPVDELALHASTPARDWSEAFPVGNGAMGALVGFEARAARVPLAEETLFESRAIVEAETRREREAAAKLRAERRKKGRLTPDDRQWDRKPNATSEAFSEARRALLDGDLGTAHEMSRWLDEGPVASFEGLATLEILAGDRPLELANYERSLDLRVGIASAKFEARPPNGSEIYAHRREAFFSAADNVLVLRYECAEKRHRACASVSVGLRRSERAEVVKVDGDTLVLKSSGDSDLASFAACARIVEDNDDDDTEGHRTTDRRQEEETTTSLRRFFFPKPKPKVESSSSDEKPPSPKAIAATNERGALVVLVAGATSYRNGSKPPDAECAARLERASHLTYRELRRRHAMDFAEHFGKTKLSLAESNGLRPKLSGCSPGSVRDTAKRVEALAQTCARNESKAREPAAEARVVDPSLLALAYNYARYLLLSSSRGGDGLPANLQGVWADGLKAPWAGDYHLNINLEMAYWGAMTANLQRSAEPLFSFVDKLAARGRETAKEWYGIDDGWVAHGFTDVSGDARALGENRWALCVTCGAWVALGTYEASEVVPTNRTLLARAMLQLEGAVRFFARYLAPYNDTNGEEVLVTGPTTSPENSYRYRVKNATAKQRTSAWGTIALAPAIDVAILARIFEAYHEGCARLLATRVVVANDDDDDDVDATSTNFSACDSEVVSAALDASERLPNGGWPKVCEDGVTLREYPLNGDAKDCIPDQGHRHFSGLWALMPGRQISPIDTKGLALKAKATLRRKLSAGGGHTGWSRAWTAALAARLHDGDAVEAHLLELVSEYFAPNLLATHPRLKPNDRLKDQGCTTCFERDDPTVDAAGRLARLRRQVINRPRDDGMITTTGDVFQIDGNLGLVAAVNEALVQAHRGPLSRVELHLLPALPPSWTHGSLFAVKLRGGFELDIRWKNNKLTNLTLKVIDPFGSSVAIRAHTELTIVDFHYKFSVARGEDSRRLPMLFTPKPGITVVKPIFADYTIYMVPLDDRERGAIDQLRDARDNPSPSVSSEWARV</sequence>
<accession>A0AAD7XLD2</accession>
<feature type="region of interest" description="Disordered" evidence="1">
    <location>
        <begin position="308"/>
        <end position="335"/>
    </location>
</feature>
<protein>
    <submittedName>
        <fullName evidence="6">Uncharacterized protein</fullName>
    </submittedName>
</protein>
<feature type="domain" description="Alpha fucosidase A-like C-terminal" evidence="4">
    <location>
        <begin position="1118"/>
        <end position="1181"/>
    </location>
</feature>
<evidence type="ECO:0000259" key="5">
    <source>
        <dbReference type="Pfam" id="PF22124"/>
    </source>
</evidence>
<gene>
    <name evidence="6" type="ORF">CTAYLR_010679</name>
</gene>
<evidence type="ECO:0000259" key="3">
    <source>
        <dbReference type="Pfam" id="PF14498"/>
    </source>
</evidence>
<dbReference type="InterPro" id="IPR008928">
    <property type="entry name" value="6-hairpin_glycosidase_sf"/>
</dbReference>
<evidence type="ECO:0000259" key="4">
    <source>
        <dbReference type="Pfam" id="PF21307"/>
    </source>
</evidence>
<keyword evidence="2" id="KW-0472">Membrane</keyword>
<name>A0AAD7XLD2_9STRA</name>
<feature type="compositionally biased region" description="Basic and acidic residues" evidence="1">
    <location>
        <begin position="1"/>
        <end position="26"/>
    </location>
</feature>
<feature type="domain" description="Glycosyl hydrolase family 95 N-terminal" evidence="3">
    <location>
        <begin position="247"/>
        <end position="485"/>
    </location>
</feature>
<feature type="transmembrane region" description="Helical" evidence="2">
    <location>
        <begin position="51"/>
        <end position="72"/>
    </location>
</feature>
<dbReference type="PANTHER" id="PTHR31084:SF0">
    <property type="entry name" value="ALPHA-L-FUCOSIDASE 2"/>
    <property type="match status" value="1"/>
</dbReference>
<keyword evidence="2" id="KW-0812">Transmembrane</keyword>
<proteinExistence type="predicted"/>
<feature type="compositionally biased region" description="Basic and acidic residues" evidence="1">
    <location>
        <begin position="492"/>
        <end position="503"/>
    </location>
</feature>
<organism evidence="6 7">
    <name type="scientific">Chrysophaeum taylorii</name>
    <dbReference type="NCBI Taxonomy" id="2483200"/>
    <lineage>
        <taxon>Eukaryota</taxon>
        <taxon>Sar</taxon>
        <taxon>Stramenopiles</taxon>
        <taxon>Ochrophyta</taxon>
        <taxon>Pelagophyceae</taxon>
        <taxon>Pelagomonadales</taxon>
        <taxon>Pelagomonadaceae</taxon>
        <taxon>Chrysophaeum</taxon>
    </lineage>
</organism>
<dbReference type="Pfam" id="PF22124">
    <property type="entry name" value="Glyco_hydro_95_cat"/>
    <property type="match status" value="1"/>
</dbReference>
<evidence type="ECO:0000313" key="6">
    <source>
        <dbReference type="EMBL" id="KAJ8609020.1"/>
    </source>
</evidence>
<feature type="region of interest" description="Disordered" evidence="1">
    <location>
        <begin position="486"/>
        <end position="539"/>
    </location>
</feature>
<keyword evidence="2" id="KW-1133">Transmembrane helix</keyword>
<keyword evidence="7" id="KW-1185">Reference proteome</keyword>
<dbReference type="Proteomes" id="UP001230188">
    <property type="component" value="Unassembled WGS sequence"/>
</dbReference>
<dbReference type="InterPro" id="IPR027414">
    <property type="entry name" value="GH95_N_dom"/>
</dbReference>
<dbReference type="InterPro" id="IPR054363">
    <property type="entry name" value="GH95_cat"/>
</dbReference>
<dbReference type="Pfam" id="PF21307">
    <property type="entry name" value="Glyco_hydro_95_C"/>
    <property type="match status" value="1"/>
</dbReference>
<feature type="region of interest" description="Disordered" evidence="1">
    <location>
        <begin position="79"/>
        <end position="113"/>
    </location>
</feature>
<evidence type="ECO:0000313" key="7">
    <source>
        <dbReference type="Proteomes" id="UP001230188"/>
    </source>
</evidence>
<dbReference type="EMBL" id="JAQMWT010000155">
    <property type="protein sequence ID" value="KAJ8609020.1"/>
    <property type="molecule type" value="Genomic_DNA"/>
</dbReference>
<dbReference type="Pfam" id="PF14498">
    <property type="entry name" value="Glyco_hyd_65N_2"/>
    <property type="match status" value="1"/>
</dbReference>
<dbReference type="GO" id="GO:0005975">
    <property type="term" value="P:carbohydrate metabolic process"/>
    <property type="evidence" value="ECO:0007669"/>
    <property type="project" value="InterPro"/>
</dbReference>
<evidence type="ECO:0000256" key="1">
    <source>
        <dbReference type="SAM" id="MobiDB-lite"/>
    </source>
</evidence>
<dbReference type="InterPro" id="IPR049053">
    <property type="entry name" value="AFCA-like_C"/>
</dbReference>
<dbReference type="Gene3D" id="1.50.10.10">
    <property type="match status" value="1"/>
</dbReference>
<evidence type="ECO:0000256" key="2">
    <source>
        <dbReference type="SAM" id="Phobius"/>
    </source>
</evidence>
<comment type="caution">
    <text evidence="6">The sequence shown here is derived from an EMBL/GenBank/DDBJ whole genome shotgun (WGS) entry which is preliminary data.</text>
</comment>
<feature type="region of interest" description="Disordered" evidence="1">
    <location>
        <begin position="1"/>
        <end position="46"/>
    </location>
</feature>
<feature type="compositionally biased region" description="Low complexity" evidence="1">
    <location>
        <begin position="100"/>
        <end position="109"/>
    </location>
</feature>
<feature type="domain" description="Glycosyl hydrolase family 95 catalytic" evidence="5">
    <location>
        <begin position="578"/>
        <end position="1037"/>
    </location>
</feature>
<dbReference type="InterPro" id="IPR012341">
    <property type="entry name" value="6hp_glycosidase-like_sf"/>
</dbReference>
<dbReference type="AlphaFoldDB" id="A0AAD7XLD2"/>
<dbReference type="Gene3D" id="3.50.4.10">
    <property type="entry name" value="Hepatocyte Growth Factor"/>
    <property type="match status" value="1"/>
</dbReference>
<dbReference type="SUPFAM" id="SSF48208">
    <property type="entry name" value="Six-hairpin glycosidases"/>
    <property type="match status" value="1"/>
</dbReference>
<feature type="compositionally biased region" description="Basic residues" evidence="1">
    <location>
        <begin position="27"/>
        <end position="45"/>
    </location>
</feature>
<dbReference type="GO" id="GO:0004560">
    <property type="term" value="F:alpha-L-fucosidase activity"/>
    <property type="evidence" value="ECO:0007669"/>
    <property type="project" value="TreeGrafter"/>
</dbReference>